<evidence type="ECO:0000313" key="10">
    <source>
        <dbReference type="Proteomes" id="UP000078387"/>
    </source>
</evidence>
<dbReference type="GO" id="GO:0003735">
    <property type="term" value="F:structural constituent of ribosome"/>
    <property type="evidence" value="ECO:0007669"/>
    <property type="project" value="InterPro"/>
</dbReference>
<keyword evidence="6" id="KW-0694">RNA-binding</keyword>
<dbReference type="SUPFAM" id="SSF57829">
    <property type="entry name" value="Zn-binding ribosomal proteins"/>
    <property type="match status" value="1"/>
</dbReference>
<keyword evidence="3" id="KW-0699">rRNA-binding</keyword>
<dbReference type="InterPro" id="IPR011332">
    <property type="entry name" value="Ribosomal_zn-bd"/>
</dbReference>
<sequence>MTKGTSCRGTRHNKTHILCKRCGKRSWHLQKQRCASCGYPDAKMRQYKKDIKTIEKKELKTKIEINK</sequence>
<dbReference type="EMBL" id="BDEQ01000001">
    <property type="protein sequence ID" value="GAT99702.1"/>
    <property type="molecule type" value="Genomic_DNA"/>
</dbReference>
<dbReference type="Proteomes" id="UP000078387">
    <property type="component" value="Unassembled WGS sequence"/>
</dbReference>
<organism evidence="9 10">
    <name type="scientific">Entamoeba histolytica</name>
    <dbReference type="NCBI Taxonomy" id="5759"/>
    <lineage>
        <taxon>Eukaryota</taxon>
        <taxon>Amoebozoa</taxon>
        <taxon>Evosea</taxon>
        <taxon>Archamoebae</taxon>
        <taxon>Mastigamoebida</taxon>
        <taxon>Entamoebidae</taxon>
        <taxon>Entamoeba</taxon>
    </lineage>
</organism>
<evidence type="ECO:0000256" key="2">
    <source>
        <dbReference type="ARBA" id="ARBA00022723"/>
    </source>
</evidence>
<protein>
    <submittedName>
        <fullName evidence="9">60S ribosomal protein L37 putative</fullName>
    </submittedName>
</protein>
<dbReference type="GO" id="GO:0008270">
    <property type="term" value="F:zinc ion binding"/>
    <property type="evidence" value="ECO:0007669"/>
    <property type="project" value="UniProtKB-KW"/>
</dbReference>
<dbReference type="GO" id="GO:0019843">
    <property type="term" value="F:rRNA binding"/>
    <property type="evidence" value="ECO:0007669"/>
    <property type="project" value="UniProtKB-KW"/>
</dbReference>
<evidence type="ECO:0000256" key="5">
    <source>
        <dbReference type="ARBA" id="ARBA00022833"/>
    </source>
</evidence>
<keyword evidence="7 9" id="KW-0689">Ribosomal protein</keyword>
<dbReference type="Gene3D" id="2.20.25.30">
    <property type="match status" value="1"/>
</dbReference>
<dbReference type="VEuPathDB" id="AmoebaDB:KM1_271770"/>
<evidence type="ECO:0000256" key="1">
    <source>
        <dbReference type="ARBA" id="ARBA00009805"/>
    </source>
</evidence>
<comment type="caution">
    <text evidence="9">The sequence shown here is derived from an EMBL/GenBank/DDBJ whole genome shotgun (WGS) entry which is preliminary data.</text>
</comment>
<keyword evidence="2" id="KW-0479">Metal-binding</keyword>
<dbReference type="InterPro" id="IPR011331">
    <property type="entry name" value="Ribosomal_eL37/eL43"/>
</dbReference>
<keyword evidence="8" id="KW-0687">Ribonucleoprotein</keyword>
<dbReference type="eggNOG" id="KOG3475">
    <property type="taxonomic scope" value="Eukaryota"/>
</dbReference>
<dbReference type="PANTHER" id="PTHR10768">
    <property type="entry name" value="60S RIBOSOMAL PROTEIN L37"/>
    <property type="match status" value="1"/>
</dbReference>
<evidence type="ECO:0000256" key="6">
    <source>
        <dbReference type="ARBA" id="ARBA00022884"/>
    </source>
</evidence>
<dbReference type="VEuPathDB" id="AmoebaDB:EHI_015320"/>
<dbReference type="AlphaFoldDB" id="A0A175K1T6"/>
<dbReference type="GO" id="GO:0006412">
    <property type="term" value="P:translation"/>
    <property type="evidence" value="ECO:0007669"/>
    <property type="project" value="InterPro"/>
</dbReference>
<evidence type="ECO:0000256" key="4">
    <source>
        <dbReference type="ARBA" id="ARBA00022771"/>
    </source>
</evidence>
<dbReference type="PANTHER" id="PTHR10768:SF0">
    <property type="entry name" value="RIBOSOMAL PROTEIN L37"/>
    <property type="match status" value="1"/>
</dbReference>
<dbReference type="Pfam" id="PF01907">
    <property type="entry name" value="Ribosomal_L37e"/>
    <property type="match status" value="1"/>
</dbReference>
<keyword evidence="4" id="KW-0863">Zinc-finger</keyword>
<evidence type="ECO:0000256" key="3">
    <source>
        <dbReference type="ARBA" id="ARBA00022730"/>
    </source>
</evidence>
<dbReference type="GO" id="GO:0022625">
    <property type="term" value="C:cytosolic large ribosomal subunit"/>
    <property type="evidence" value="ECO:0007669"/>
    <property type="project" value="TreeGrafter"/>
</dbReference>
<reference evidence="9 10" key="1">
    <citation type="submission" date="2016-05" db="EMBL/GenBank/DDBJ databases">
        <title>First whole genome sequencing of Entamoeba histolytica HM1:IMSS-clone-6.</title>
        <authorList>
            <person name="Mukherjee Avik.K."/>
            <person name="Izumyama S."/>
            <person name="Nakada-Tsukui K."/>
            <person name="Nozaki T."/>
        </authorList>
    </citation>
    <scope>NUCLEOTIDE SEQUENCE [LARGE SCALE GENOMIC DNA]</scope>
    <source>
        <strain evidence="9 10">HM1:IMSS clone 6</strain>
    </source>
</reference>
<evidence type="ECO:0000256" key="7">
    <source>
        <dbReference type="ARBA" id="ARBA00022980"/>
    </source>
</evidence>
<name>A0A175K1T6_ENTHI</name>
<proteinExistence type="inferred from homology"/>
<comment type="similarity">
    <text evidence="1">Belongs to the eukaryotic ribosomal protein eL37 family.</text>
</comment>
<keyword evidence="5" id="KW-0862">Zinc</keyword>
<dbReference type="InterPro" id="IPR001569">
    <property type="entry name" value="Ribosomal_eL37"/>
</dbReference>
<dbReference type="VEuPathDB" id="AmoebaDB:EHI5A_081270"/>
<gene>
    <name evidence="9" type="ORF">CL6EHI_025600</name>
</gene>
<evidence type="ECO:0000313" key="9">
    <source>
        <dbReference type="EMBL" id="GAT99702.1"/>
    </source>
</evidence>
<accession>A0A175K1T6</accession>
<evidence type="ECO:0000256" key="8">
    <source>
        <dbReference type="ARBA" id="ARBA00023274"/>
    </source>
</evidence>